<organism evidence="1 2">
    <name type="scientific">Campylobacter concisus</name>
    <dbReference type="NCBI Taxonomy" id="199"/>
    <lineage>
        <taxon>Bacteria</taxon>
        <taxon>Pseudomonadati</taxon>
        <taxon>Campylobacterota</taxon>
        <taxon>Epsilonproteobacteria</taxon>
        <taxon>Campylobacterales</taxon>
        <taxon>Campylobacteraceae</taxon>
        <taxon>Campylobacter</taxon>
    </lineage>
</organism>
<proteinExistence type="predicted"/>
<dbReference type="RefSeq" id="WP_103645823.1">
    <property type="nucleotide sequence ID" value="NZ_CABPUY010000002.1"/>
</dbReference>
<gene>
    <name evidence="1" type="ORF">CVT08_00750</name>
</gene>
<dbReference type="AlphaFoldDB" id="A0A7S9RQ41"/>
<sequence>MSVLISFIINIAIINLHYLGCVNSLNIVANKDISDEKTAMYMKTYIEDFKCSPDIGVKSTKLTSAWIDLLYLSYVVDKPKTFDYILSKKPTITRELIGGIISDYIIYLAKNGVSISKKTPNTLKSLEFLETEQYKRYKEEKMTLIKKILDNGAKSDLFKYLLETLEYINDEKDLENLLNNGNKKELAQ</sequence>
<dbReference type="Proteomes" id="UP000594707">
    <property type="component" value="Chromosome"/>
</dbReference>
<accession>A0A7S9RQ41</accession>
<reference evidence="1 2" key="1">
    <citation type="journal article" date="2018" name="Emerg. Microbes Infect.">
        <title>Genomic analysis of oral Campylobacter concisus strains identified a potential bacterial molecular marker associated with active Crohn's disease.</title>
        <authorList>
            <person name="Liu F."/>
            <person name="Ma R."/>
            <person name="Tay C.Y.A."/>
            <person name="Octavia S."/>
            <person name="Lan R."/>
            <person name="Chung H.K.L."/>
            <person name="Riordan S.M."/>
            <person name="Grimm M.C."/>
            <person name="Leong R.W."/>
            <person name="Tanaka M.M."/>
            <person name="Connor S."/>
            <person name="Zhang L."/>
        </authorList>
    </citation>
    <scope>NUCLEOTIDE SEQUENCE [LARGE SCALE GENOMIC DNA]</scope>
    <source>
        <strain evidence="1 2">P13UCO-S1</strain>
    </source>
</reference>
<evidence type="ECO:0000313" key="2">
    <source>
        <dbReference type="Proteomes" id="UP000594707"/>
    </source>
</evidence>
<name>A0A7S9RQ41_9BACT</name>
<evidence type="ECO:0000313" key="1">
    <source>
        <dbReference type="EMBL" id="QPH95853.1"/>
    </source>
</evidence>
<protein>
    <submittedName>
        <fullName evidence="1">Uncharacterized protein</fullName>
    </submittedName>
</protein>
<dbReference type="EMBL" id="CP060705">
    <property type="protein sequence ID" value="QPH95853.1"/>
    <property type="molecule type" value="Genomic_DNA"/>
</dbReference>